<evidence type="ECO:0000313" key="4">
    <source>
        <dbReference type="EMBL" id="PIN00053.1"/>
    </source>
</evidence>
<evidence type="ECO:0000259" key="3">
    <source>
        <dbReference type="Pfam" id="PF14159"/>
    </source>
</evidence>
<accession>A0A2G9G413</accession>
<dbReference type="AlphaFoldDB" id="A0A2G9G413"/>
<protein>
    <recommendedName>
        <fullName evidence="3">Cyanobacterial aminoacyl-tRNA synthetase CAAD domain-containing protein</fullName>
    </recommendedName>
</protein>
<dbReference type="Pfam" id="PF14159">
    <property type="entry name" value="CAAD"/>
    <property type="match status" value="1"/>
</dbReference>
<evidence type="ECO:0000313" key="5">
    <source>
        <dbReference type="Proteomes" id="UP000231279"/>
    </source>
</evidence>
<feature type="transmembrane region" description="Helical" evidence="2">
    <location>
        <begin position="35"/>
        <end position="53"/>
    </location>
</feature>
<keyword evidence="2" id="KW-0812">Transmembrane</keyword>
<keyword evidence="2" id="KW-1133">Transmembrane helix</keyword>
<dbReference type="GO" id="GO:0009535">
    <property type="term" value="C:chloroplast thylakoid membrane"/>
    <property type="evidence" value="ECO:0007669"/>
    <property type="project" value="TreeGrafter"/>
</dbReference>
<comment type="caution">
    <text evidence="4">The sequence shown here is derived from an EMBL/GenBank/DDBJ whole genome shotgun (WGS) entry which is preliminary data.</text>
</comment>
<dbReference type="STRING" id="429701.A0A2G9G413"/>
<dbReference type="InterPro" id="IPR033344">
    <property type="entry name" value="CURT1"/>
</dbReference>
<feature type="domain" description="Cyanobacterial aminoacyl-tRNA synthetase CAAD" evidence="3">
    <location>
        <begin position="5"/>
        <end position="52"/>
    </location>
</feature>
<keyword evidence="2" id="KW-0472">Membrane</keyword>
<feature type="transmembrane region" description="Helical" evidence="2">
    <location>
        <begin position="12"/>
        <end position="29"/>
    </location>
</feature>
<evidence type="ECO:0000256" key="2">
    <source>
        <dbReference type="SAM" id="Phobius"/>
    </source>
</evidence>
<proteinExistence type="predicted"/>
<name>A0A2G9G413_9LAMI</name>
<dbReference type="Proteomes" id="UP000231279">
    <property type="component" value="Unassembled WGS sequence"/>
</dbReference>
<sequence length="68" mass="7666">MVLLYRGGRIVAVWLASIVISAINSIPLLPKMMEFVGLGYTGWFVYWYLLFKVPSDIEATKKKIAGTE</sequence>
<dbReference type="PANTHER" id="PTHR33222">
    <property type="match status" value="1"/>
</dbReference>
<organism evidence="4 5">
    <name type="scientific">Handroanthus impetiginosus</name>
    <dbReference type="NCBI Taxonomy" id="429701"/>
    <lineage>
        <taxon>Eukaryota</taxon>
        <taxon>Viridiplantae</taxon>
        <taxon>Streptophyta</taxon>
        <taxon>Embryophyta</taxon>
        <taxon>Tracheophyta</taxon>
        <taxon>Spermatophyta</taxon>
        <taxon>Magnoliopsida</taxon>
        <taxon>eudicotyledons</taxon>
        <taxon>Gunneridae</taxon>
        <taxon>Pentapetalae</taxon>
        <taxon>asterids</taxon>
        <taxon>lamiids</taxon>
        <taxon>Lamiales</taxon>
        <taxon>Bignoniaceae</taxon>
        <taxon>Crescentiina</taxon>
        <taxon>Tabebuia alliance</taxon>
        <taxon>Handroanthus</taxon>
    </lineage>
</organism>
<comment type="subcellular location">
    <subcellularLocation>
        <location evidence="1">Membrane</location>
        <topology evidence="1">Multi-pass membrane protein</topology>
    </subcellularLocation>
</comment>
<dbReference type="OrthoDB" id="2014299at2759"/>
<dbReference type="PANTHER" id="PTHR33222:SF4">
    <property type="entry name" value="PROTEIN CURVATURE THYLAKOID 1A, CHLOROPLASTIC"/>
    <property type="match status" value="1"/>
</dbReference>
<evidence type="ECO:0000256" key="1">
    <source>
        <dbReference type="ARBA" id="ARBA00004141"/>
    </source>
</evidence>
<reference evidence="5" key="1">
    <citation type="journal article" date="2018" name="Gigascience">
        <title>Genome assembly of the Pink Ipe (Handroanthus impetiginosus, Bignoniaceae), a highly valued, ecologically keystone Neotropical timber forest tree.</title>
        <authorList>
            <person name="Silva-Junior O.B."/>
            <person name="Grattapaglia D."/>
            <person name="Novaes E."/>
            <person name="Collevatti R.G."/>
        </authorList>
    </citation>
    <scope>NUCLEOTIDE SEQUENCE [LARGE SCALE GENOMIC DNA]</scope>
    <source>
        <strain evidence="5">cv. UFG-1</strain>
    </source>
</reference>
<keyword evidence="5" id="KW-1185">Reference proteome</keyword>
<dbReference type="EMBL" id="NKXS01007206">
    <property type="protein sequence ID" value="PIN00053.1"/>
    <property type="molecule type" value="Genomic_DNA"/>
</dbReference>
<gene>
    <name evidence="4" type="ORF">CDL12_27445</name>
</gene>
<dbReference type="InterPro" id="IPR025564">
    <property type="entry name" value="CAAD_dom"/>
</dbReference>